<evidence type="ECO:0000313" key="3">
    <source>
        <dbReference type="EMBL" id="CAL4800954.1"/>
    </source>
</evidence>
<dbReference type="AlphaFoldDB" id="A0A9P1DNG8"/>
<reference evidence="3 4" key="2">
    <citation type="submission" date="2024-05" db="EMBL/GenBank/DDBJ databases">
        <authorList>
            <person name="Chen Y."/>
            <person name="Shah S."/>
            <person name="Dougan E. K."/>
            <person name="Thang M."/>
            <person name="Chan C."/>
        </authorList>
    </citation>
    <scope>NUCLEOTIDE SEQUENCE [LARGE SCALE GENOMIC DNA]</scope>
</reference>
<protein>
    <submittedName>
        <fullName evidence="2">Uncharacterized protein</fullName>
    </submittedName>
</protein>
<feature type="region of interest" description="Disordered" evidence="1">
    <location>
        <begin position="1"/>
        <end position="34"/>
    </location>
</feature>
<feature type="compositionally biased region" description="Basic residues" evidence="1">
    <location>
        <begin position="124"/>
        <end position="135"/>
    </location>
</feature>
<comment type="caution">
    <text evidence="2">The sequence shown here is derived from an EMBL/GenBank/DDBJ whole genome shotgun (WGS) entry which is preliminary data.</text>
</comment>
<feature type="non-terminal residue" evidence="2">
    <location>
        <position position="1"/>
    </location>
</feature>
<proteinExistence type="predicted"/>
<dbReference type="EMBL" id="CAMXCT030005958">
    <property type="protein sequence ID" value="CAL4800954.1"/>
    <property type="molecule type" value="Genomic_DNA"/>
</dbReference>
<accession>A0A9P1DNG8</accession>
<sequence length="170" mass="19021">MHSQVKRSSSLAGMNPGGGGSASSPGATCTSFPWPRDEQGRTVLQLSVLHRHLPCAVRLLEAGADAEELRECEQRDEEIDELCSALLGAFAGAESDKSRLQSALKSLDPAERNVARTQWPGGKTSRHRRRPRRWGKNWVLRRVSTKPQRLLKAVKRKRRSFETPNRAEKK</sequence>
<reference evidence="2" key="1">
    <citation type="submission" date="2022-10" db="EMBL/GenBank/DDBJ databases">
        <authorList>
            <person name="Chen Y."/>
            <person name="Dougan E. K."/>
            <person name="Chan C."/>
            <person name="Rhodes N."/>
            <person name="Thang M."/>
        </authorList>
    </citation>
    <scope>NUCLEOTIDE SEQUENCE</scope>
</reference>
<organism evidence="2">
    <name type="scientific">Cladocopium goreaui</name>
    <dbReference type="NCBI Taxonomy" id="2562237"/>
    <lineage>
        <taxon>Eukaryota</taxon>
        <taxon>Sar</taxon>
        <taxon>Alveolata</taxon>
        <taxon>Dinophyceae</taxon>
        <taxon>Suessiales</taxon>
        <taxon>Symbiodiniaceae</taxon>
        <taxon>Cladocopium</taxon>
    </lineage>
</organism>
<evidence type="ECO:0000313" key="2">
    <source>
        <dbReference type="EMBL" id="CAI4013642.1"/>
    </source>
</evidence>
<dbReference type="Proteomes" id="UP001152797">
    <property type="component" value="Unassembled WGS sequence"/>
</dbReference>
<gene>
    <name evidence="2" type="ORF">C1SCF055_LOCUS38599</name>
</gene>
<feature type="region of interest" description="Disordered" evidence="1">
    <location>
        <begin position="151"/>
        <end position="170"/>
    </location>
</feature>
<dbReference type="EMBL" id="CAMXCT020005958">
    <property type="protein sequence ID" value="CAL1167017.1"/>
    <property type="molecule type" value="Genomic_DNA"/>
</dbReference>
<dbReference type="EMBL" id="CAMXCT010005958">
    <property type="protein sequence ID" value="CAI4013642.1"/>
    <property type="molecule type" value="Genomic_DNA"/>
</dbReference>
<feature type="region of interest" description="Disordered" evidence="1">
    <location>
        <begin position="116"/>
        <end position="135"/>
    </location>
</feature>
<evidence type="ECO:0000256" key="1">
    <source>
        <dbReference type="SAM" id="MobiDB-lite"/>
    </source>
</evidence>
<evidence type="ECO:0000313" key="4">
    <source>
        <dbReference type="Proteomes" id="UP001152797"/>
    </source>
</evidence>
<name>A0A9P1DNG8_9DINO</name>
<keyword evidence="4" id="KW-1185">Reference proteome</keyword>